<proteinExistence type="predicted"/>
<comment type="caution">
    <text evidence="1">The sequence shown here is derived from an EMBL/GenBank/DDBJ whole genome shotgun (WGS) entry which is preliminary data.</text>
</comment>
<reference evidence="1" key="2">
    <citation type="journal article" date="2023" name="BMC Genomics">
        <title>Pest status, molecular evolution, and epigenetic factors derived from the genome assembly of Frankliniella fusca, a thysanopteran phytovirus vector.</title>
        <authorList>
            <person name="Catto M.A."/>
            <person name="Labadie P.E."/>
            <person name="Jacobson A.L."/>
            <person name="Kennedy G.G."/>
            <person name="Srinivasan R."/>
            <person name="Hunt B.G."/>
        </authorList>
    </citation>
    <scope>NUCLEOTIDE SEQUENCE</scope>
    <source>
        <strain evidence="1">PL_HMW_Pooled</strain>
    </source>
</reference>
<gene>
    <name evidence="1" type="ORF">KUF71_007701</name>
</gene>
<organism evidence="1 2">
    <name type="scientific">Frankliniella fusca</name>
    <dbReference type="NCBI Taxonomy" id="407009"/>
    <lineage>
        <taxon>Eukaryota</taxon>
        <taxon>Metazoa</taxon>
        <taxon>Ecdysozoa</taxon>
        <taxon>Arthropoda</taxon>
        <taxon>Hexapoda</taxon>
        <taxon>Insecta</taxon>
        <taxon>Pterygota</taxon>
        <taxon>Neoptera</taxon>
        <taxon>Paraneoptera</taxon>
        <taxon>Thysanoptera</taxon>
        <taxon>Terebrantia</taxon>
        <taxon>Thripoidea</taxon>
        <taxon>Thripidae</taxon>
        <taxon>Frankliniella</taxon>
    </lineage>
</organism>
<name>A0AAE1LGF3_9NEOP</name>
<dbReference type="Proteomes" id="UP001219518">
    <property type="component" value="Unassembled WGS sequence"/>
</dbReference>
<keyword evidence="2" id="KW-1185">Reference proteome</keyword>
<sequence length="156" mass="17203">DFNKWGTSDSANTLCSSTKKKGDSRVAPSPFTADAFLAKPSVTMHLGRSPVPMTAAIHSEKMVLKSVAVSFRWVCQNPNGCFHLPYIQRTMATITSSPGMLLARLFRADIMMLCMPGWKLSSCRFFLIVFWVGLMIDPLLQHTSSGTSFSETNMSS</sequence>
<protein>
    <submittedName>
        <fullName evidence="1">Glutathione reductase, cytosolic</fullName>
    </submittedName>
</protein>
<dbReference type="EMBL" id="JAHWGI010000939">
    <property type="protein sequence ID" value="KAK3918440.1"/>
    <property type="molecule type" value="Genomic_DNA"/>
</dbReference>
<accession>A0AAE1LGF3</accession>
<evidence type="ECO:0000313" key="2">
    <source>
        <dbReference type="Proteomes" id="UP001219518"/>
    </source>
</evidence>
<reference evidence="1" key="1">
    <citation type="submission" date="2021-07" db="EMBL/GenBank/DDBJ databases">
        <authorList>
            <person name="Catto M.A."/>
            <person name="Jacobson A."/>
            <person name="Kennedy G."/>
            <person name="Labadie P."/>
            <person name="Hunt B.G."/>
            <person name="Srinivasan R."/>
        </authorList>
    </citation>
    <scope>NUCLEOTIDE SEQUENCE</scope>
    <source>
        <strain evidence="1">PL_HMW_Pooled</strain>
        <tissue evidence="1">Head</tissue>
    </source>
</reference>
<dbReference type="AlphaFoldDB" id="A0AAE1LGF3"/>
<feature type="non-terminal residue" evidence="1">
    <location>
        <position position="1"/>
    </location>
</feature>
<evidence type="ECO:0000313" key="1">
    <source>
        <dbReference type="EMBL" id="KAK3918440.1"/>
    </source>
</evidence>